<dbReference type="OrthoDB" id="1770665at2"/>
<reference evidence="11" key="2">
    <citation type="submission" date="2021-09" db="EMBL/GenBank/DDBJ databases">
        <authorList>
            <person name="Gilroy R."/>
        </authorList>
    </citation>
    <scope>NUCLEOTIDE SEQUENCE</scope>
    <source>
        <strain evidence="11">ChiSjej5B23-16112</strain>
    </source>
</reference>
<comment type="caution">
    <text evidence="9">Lacks conserved residue(s) required for the propagation of feature annotation.</text>
</comment>
<proteinExistence type="inferred from homology"/>
<evidence type="ECO:0000313" key="11">
    <source>
        <dbReference type="EMBL" id="HJF95078.1"/>
    </source>
</evidence>
<protein>
    <recommendedName>
        <fullName evidence="9">Lipoprotein signal peptidase</fullName>
        <ecNumber evidence="9">3.4.23.36</ecNumber>
    </recommendedName>
    <alternativeName>
        <fullName evidence="9">Prolipoprotein signal peptidase</fullName>
    </alternativeName>
    <alternativeName>
        <fullName evidence="9">Signal peptidase II</fullName>
        <shortName evidence="9">SPase II</shortName>
    </alternativeName>
</protein>
<evidence type="ECO:0000256" key="5">
    <source>
        <dbReference type="ARBA" id="ARBA00022750"/>
    </source>
</evidence>
<dbReference type="InterPro" id="IPR001872">
    <property type="entry name" value="Peptidase_A8"/>
</dbReference>
<dbReference type="EMBL" id="DYVY01000162">
    <property type="protein sequence ID" value="HJF95078.1"/>
    <property type="molecule type" value="Genomic_DNA"/>
</dbReference>
<evidence type="ECO:0000256" key="2">
    <source>
        <dbReference type="ARBA" id="ARBA00022475"/>
    </source>
</evidence>
<keyword evidence="5 9" id="KW-0064">Aspartyl protease</keyword>
<dbReference type="GO" id="GO:0006508">
    <property type="term" value="P:proteolysis"/>
    <property type="evidence" value="ECO:0007669"/>
    <property type="project" value="UniProtKB-KW"/>
</dbReference>
<comment type="subcellular location">
    <subcellularLocation>
        <location evidence="9">Cell membrane</location>
        <topology evidence="9">Multi-pass membrane protein</topology>
    </subcellularLocation>
</comment>
<evidence type="ECO:0000256" key="10">
    <source>
        <dbReference type="RuleBase" id="RU004181"/>
    </source>
</evidence>
<evidence type="ECO:0000256" key="6">
    <source>
        <dbReference type="ARBA" id="ARBA00022801"/>
    </source>
</evidence>
<dbReference type="PRINTS" id="PR00781">
    <property type="entry name" value="LIPOSIGPTASE"/>
</dbReference>
<comment type="function">
    <text evidence="9">This protein specifically catalyzes the removal of signal peptides from prolipoproteins.</text>
</comment>
<organism evidence="11 12">
    <name type="scientific">Lachnoclostridium phocaeense</name>
    <dbReference type="NCBI Taxonomy" id="1871021"/>
    <lineage>
        <taxon>Bacteria</taxon>
        <taxon>Bacillati</taxon>
        <taxon>Bacillota</taxon>
        <taxon>Clostridia</taxon>
        <taxon>Lachnospirales</taxon>
        <taxon>Lachnospiraceae</taxon>
    </lineage>
</organism>
<dbReference type="PANTHER" id="PTHR33695:SF1">
    <property type="entry name" value="LIPOPROTEIN SIGNAL PEPTIDASE"/>
    <property type="match status" value="1"/>
</dbReference>
<reference evidence="11" key="1">
    <citation type="journal article" date="2021" name="PeerJ">
        <title>Extensive microbial diversity within the chicken gut microbiome revealed by metagenomics and culture.</title>
        <authorList>
            <person name="Gilroy R."/>
            <person name="Ravi A."/>
            <person name="Getino M."/>
            <person name="Pursley I."/>
            <person name="Horton D.L."/>
            <person name="Alikhan N.F."/>
            <person name="Baker D."/>
            <person name="Gharbi K."/>
            <person name="Hall N."/>
            <person name="Watson M."/>
            <person name="Adriaenssens E.M."/>
            <person name="Foster-Nyarko E."/>
            <person name="Jarju S."/>
            <person name="Secka A."/>
            <person name="Antonio M."/>
            <person name="Oren A."/>
            <person name="Chaudhuri R.R."/>
            <person name="La Ragione R."/>
            <person name="Hildebrand F."/>
            <person name="Pallen M.J."/>
        </authorList>
    </citation>
    <scope>NUCLEOTIDE SEQUENCE</scope>
    <source>
        <strain evidence="11">ChiSjej5B23-16112</strain>
    </source>
</reference>
<evidence type="ECO:0000313" key="12">
    <source>
        <dbReference type="Proteomes" id="UP000769156"/>
    </source>
</evidence>
<comment type="catalytic activity">
    <reaction evidence="9">
        <text>Release of signal peptides from bacterial membrane prolipoproteins. Hydrolyzes -Xaa-Yaa-Zaa-|-(S,diacylglyceryl)Cys-, in which Xaa is hydrophobic (preferably Leu), and Yaa (Ala or Ser) and Zaa (Gly or Ala) have small, neutral side chains.</text>
        <dbReference type="EC" id="3.4.23.36"/>
    </reaction>
</comment>
<keyword evidence="7 9" id="KW-1133">Transmembrane helix</keyword>
<dbReference type="GO" id="GO:0004190">
    <property type="term" value="F:aspartic-type endopeptidase activity"/>
    <property type="evidence" value="ECO:0007669"/>
    <property type="project" value="UniProtKB-UniRule"/>
</dbReference>
<keyword evidence="4 9" id="KW-0812">Transmembrane</keyword>
<feature type="active site" evidence="9">
    <location>
        <position position="113"/>
    </location>
</feature>
<dbReference type="AlphaFoldDB" id="A0A921LF59"/>
<feature type="active site" evidence="9">
    <location>
        <position position="133"/>
    </location>
</feature>
<dbReference type="PANTHER" id="PTHR33695">
    <property type="entry name" value="LIPOPROTEIN SIGNAL PEPTIDASE"/>
    <property type="match status" value="1"/>
</dbReference>
<dbReference type="RefSeq" id="WP_076776267.1">
    <property type="nucleotide sequence ID" value="NZ_CAUGIN010000016.1"/>
</dbReference>
<evidence type="ECO:0000256" key="8">
    <source>
        <dbReference type="ARBA" id="ARBA00023136"/>
    </source>
</evidence>
<evidence type="ECO:0000256" key="1">
    <source>
        <dbReference type="ARBA" id="ARBA00006139"/>
    </source>
</evidence>
<comment type="pathway">
    <text evidence="9">Protein modification; lipoprotein biosynthesis (signal peptide cleavage).</text>
</comment>
<gene>
    <name evidence="9" type="primary">lspA</name>
    <name evidence="11" type="ORF">K8V82_09880</name>
</gene>
<evidence type="ECO:0000256" key="4">
    <source>
        <dbReference type="ARBA" id="ARBA00022692"/>
    </source>
</evidence>
<dbReference type="HAMAP" id="MF_00161">
    <property type="entry name" value="LspA"/>
    <property type="match status" value="1"/>
</dbReference>
<comment type="caution">
    <text evidence="11">The sequence shown here is derived from an EMBL/GenBank/DDBJ whole genome shotgun (WGS) entry which is preliminary data.</text>
</comment>
<keyword evidence="3 9" id="KW-0645">Protease</keyword>
<evidence type="ECO:0000256" key="3">
    <source>
        <dbReference type="ARBA" id="ARBA00022670"/>
    </source>
</evidence>
<comment type="similarity">
    <text evidence="1 9 10">Belongs to the peptidase A8 family.</text>
</comment>
<dbReference type="GO" id="GO:0005886">
    <property type="term" value="C:plasma membrane"/>
    <property type="evidence" value="ECO:0007669"/>
    <property type="project" value="UniProtKB-SubCell"/>
</dbReference>
<keyword evidence="2 9" id="KW-1003">Cell membrane</keyword>
<evidence type="ECO:0000256" key="9">
    <source>
        <dbReference type="HAMAP-Rule" id="MF_00161"/>
    </source>
</evidence>
<dbReference type="Pfam" id="PF01252">
    <property type="entry name" value="Peptidase_A8"/>
    <property type="match status" value="1"/>
</dbReference>
<feature type="transmembrane region" description="Helical" evidence="9">
    <location>
        <begin position="127"/>
        <end position="147"/>
    </location>
</feature>
<sequence>MIFYTIAAAAAALDLGIKQYVLDNVAEGQDLEMVGGHLILRKVYNRGAAFNLLEKYPQFVMKLSALLGAVLLVRDAFLMRKKGHTVEKAGMMLLTGGAFSNLYDRTMRGKVVDYLAFKSRWKRLSRLTFNLGDICIAAGALLAALSIRK</sequence>
<dbReference type="Proteomes" id="UP000769156">
    <property type="component" value="Unassembled WGS sequence"/>
</dbReference>
<keyword evidence="8 9" id="KW-0472">Membrane</keyword>
<dbReference type="EC" id="3.4.23.36" evidence="9"/>
<evidence type="ECO:0000256" key="7">
    <source>
        <dbReference type="ARBA" id="ARBA00022989"/>
    </source>
</evidence>
<name>A0A921LF59_9FIRM</name>
<accession>A0A921LF59</accession>
<keyword evidence="6 9" id="KW-0378">Hydrolase</keyword>